<dbReference type="EMBL" id="GGEC01049731">
    <property type="protein sequence ID" value="MBX30215.1"/>
    <property type="molecule type" value="Transcribed_RNA"/>
</dbReference>
<name>A0A2P2MJ21_RHIMU</name>
<reference evidence="2" key="1">
    <citation type="submission" date="2018-02" db="EMBL/GenBank/DDBJ databases">
        <title>Rhizophora mucronata_Transcriptome.</title>
        <authorList>
            <person name="Meera S.P."/>
            <person name="Sreeshan A."/>
            <person name="Augustine A."/>
        </authorList>
    </citation>
    <scope>NUCLEOTIDE SEQUENCE</scope>
    <source>
        <tissue evidence="2">Leaf</tissue>
    </source>
</reference>
<protein>
    <submittedName>
        <fullName evidence="2">Uncharacterized protein</fullName>
    </submittedName>
</protein>
<sequence>MQQGSITWVAVMDPKYFSIHGRSQRLRVSHTKWTATGNMCKPETRKSCDKGHPRAQNPCTMRSKEDQNGCSLSLTFAN</sequence>
<evidence type="ECO:0000313" key="2">
    <source>
        <dbReference type="EMBL" id="MBX30215.1"/>
    </source>
</evidence>
<dbReference type="AlphaFoldDB" id="A0A2P2MJ21"/>
<proteinExistence type="predicted"/>
<feature type="compositionally biased region" description="Basic and acidic residues" evidence="1">
    <location>
        <begin position="43"/>
        <end position="52"/>
    </location>
</feature>
<organism evidence="2">
    <name type="scientific">Rhizophora mucronata</name>
    <name type="common">Asiatic mangrove</name>
    <dbReference type="NCBI Taxonomy" id="61149"/>
    <lineage>
        <taxon>Eukaryota</taxon>
        <taxon>Viridiplantae</taxon>
        <taxon>Streptophyta</taxon>
        <taxon>Embryophyta</taxon>
        <taxon>Tracheophyta</taxon>
        <taxon>Spermatophyta</taxon>
        <taxon>Magnoliopsida</taxon>
        <taxon>eudicotyledons</taxon>
        <taxon>Gunneridae</taxon>
        <taxon>Pentapetalae</taxon>
        <taxon>rosids</taxon>
        <taxon>fabids</taxon>
        <taxon>Malpighiales</taxon>
        <taxon>Rhizophoraceae</taxon>
        <taxon>Rhizophora</taxon>
    </lineage>
</organism>
<accession>A0A2P2MJ21</accession>
<evidence type="ECO:0000256" key="1">
    <source>
        <dbReference type="SAM" id="MobiDB-lite"/>
    </source>
</evidence>
<feature type="region of interest" description="Disordered" evidence="1">
    <location>
        <begin position="43"/>
        <end position="63"/>
    </location>
</feature>